<evidence type="ECO:0000313" key="5">
    <source>
        <dbReference type="EMBL" id="MXO59956.1"/>
    </source>
</evidence>
<dbReference type="PANTHER" id="PTHR30146:SF120">
    <property type="entry name" value="ALANINE RACEMASE"/>
    <property type="match status" value="1"/>
</dbReference>
<dbReference type="Proteomes" id="UP000433652">
    <property type="component" value="Unassembled WGS sequence"/>
</dbReference>
<dbReference type="PANTHER" id="PTHR30146">
    <property type="entry name" value="LACI-RELATED TRANSCRIPTIONAL REPRESSOR"/>
    <property type="match status" value="1"/>
</dbReference>
<dbReference type="InterPro" id="IPR028082">
    <property type="entry name" value="Peripla_BP_I"/>
</dbReference>
<dbReference type="PROSITE" id="PS50932">
    <property type="entry name" value="HTH_LACI_2"/>
    <property type="match status" value="1"/>
</dbReference>
<keyword evidence="3" id="KW-0804">Transcription</keyword>
<dbReference type="Gene3D" id="3.40.50.2300">
    <property type="match status" value="2"/>
</dbReference>
<evidence type="ECO:0000259" key="4">
    <source>
        <dbReference type="PROSITE" id="PS50932"/>
    </source>
</evidence>
<feature type="domain" description="HTH lacI-type" evidence="4">
    <location>
        <begin position="17"/>
        <end position="71"/>
    </location>
</feature>
<protein>
    <submittedName>
        <fullName evidence="5">LacI family DNA-binding transcriptional regulator</fullName>
    </submittedName>
</protein>
<dbReference type="Gene3D" id="1.10.260.40">
    <property type="entry name" value="lambda repressor-like DNA-binding domains"/>
    <property type="match status" value="1"/>
</dbReference>
<dbReference type="EMBL" id="WTYM01000042">
    <property type="protein sequence ID" value="MXO59956.1"/>
    <property type="molecule type" value="Genomic_DNA"/>
</dbReference>
<keyword evidence="1" id="KW-0805">Transcription regulation</keyword>
<accession>A0A6I4SYU7</accession>
<dbReference type="GO" id="GO:0003700">
    <property type="term" value="F:DNA-binding transcription factor activity"/>
    <property type="evidence" value="ECO:0007669"/>
    <property type="project" value="TreeGrafter"/>
</dbReference>
<dbReference type="InterPro" id="IPR046335">
    <property type="entry name" value="LacI/GalR-like_sensor"/>
</dbReference>
<reference evidence="5 6" key="1">
    <citation type="submission" date="2019-12" db="EMBL/GenBank/DDBJ databases">
        <title>Genomic-based taxomic classification of the family Erythrobacteraceae.</title>
        <authorList>
            <person name="Xu L."/>
        </authorList>
    </citation>
    <scope>NUCLEOTIDE SEQUENCE [LARGE SCALE GENOMIC DNA]</scope>
    <source>
        <strain evidence="5 6">MCCC 1K01500</strain>
    </source>
</reference>
<dbReference type="SUPFAM" id="SSF53822">
    <property type="entry name" value="Periplasmic binding protein-like I"/>
    <property type="match status" value="1"/>
</dbReference>
<dbReference type="InterPro" id="IPR010982">
    <property type="entry name" value="Lambda_DNA-bd_dom_sf"/>
</dbReference>
<keyword evidence="6" id="KW-1185">Reference proteome</keyword>
<name>A0A6I4SYU7_9SPHN</name>
<dbReference type="CDD" id="cd01392">
    <property type="entry name" value="HTH_LacI"/>
    <property type="match status" value="1"/>
</dbReference>
<dbReference type="SUPFAM" id="SSF47413">
    <property type="entry name" value="lambda repressor-like DNA-binding domains"/>
    <property type="match status" value="1"/>
</dbReference>
<evidence type="ECO:0000313" key="6">
    <source>
        <dbReference type="Proteomes" id="UP000433652"/>
    </source>
</evidence>
<gene>
    <name evidence="5" type="ORF">GRI89_10435</name>
</gene>
<evidence type="ECO:0000256" key="1">
    <source>
        <dbReference type="ARBA" id="ARBA00023015"/>
    </source>
</evidence>
<dbReference type="Pfam" id="PF13377">
    <property type="entry name" value="Peripla_BP_3"/>
    <property type="match status" value="1"/>
</dbReference>
<dbReference type="SMART" id="SM00354">
    <property type="entry name" value="HTH_LACI"/>
    <property type="match status" value="1"/>
</dbReference>
<evidence type="ECO:0000256" key="3">
    <source>
        <dbReference type="ARBA" id="ARBA00023163"/>
    </source>
</evidence>
<sequence>MAKKKGSGDENSSGRPQNIQELAQIAGVSAATVSRSLAGTGKIAPATRERIRKLADELGFRPSTMARNLRTGRTGTIGVIVPLGHEKTQHISDPFFMTLLAHIADRLADRGYDLLLSRVVPHDPEWLSRQVDSGRVDGMIIIGQSNQSDVINSVARYYRPMVVWGAELPGQLYCSVGSDNRLGGRIATEHLLSLGCRRLAFFGDASVPEVEQRLSGFRDALREASDGAVGATLPVHFVPERAVEEISGFLDLAENLDGIFATSDSIGMMAIQALIERGRSVPGEVKVIGFDDLDIARRVLPPLSSIKQDLEAGADALVDLLFRKIAGEAVDSVQLEPTLAARGSTLSD</sequence>
<dbReference type="InterPro" id="IPR000843">
    <property type="entry name" value="HTH_LacI"/>
</dbReference>
<comment type="caution">
    <text evidence="5">The sequence shown here is derived from an EMBL/GenBank/DDBJ whole genome shotgun (WGS) entry which is preliminary data.</text>
</comment>
<organism evidence="5 6">
    <name type="scientific">Croceibacterium salegens</name>
    <dbReference type="NCBI Taxonomy" id="1737568"/>
    <lineage>
        <taxon>Bacteria</taxon>
        <taxon>Pseudomonadati</taxon>
        <taxon>Pseudomonadota</taxon>
        <taxon>Alphaproteobacteria</taxon>
        <taxon>Sphingomonadales</taxon>
        <taxon>Erythrobacteraceae</taxon>
        <taxon>Croceibacterium</taxon>
    </lineage>
</organism>
<proteinExistence type="predicted"/>
<dbReference type="OrthoDB" id="8433438at2"/>
<dbReference type="AlphaFoldDB" id="A0A6I4SYU7"/>
<dbReference type="Pfam" id="PF00356">
    <property type="entry name" value="LacI"/>
    <property type="match status" value="1"/>
</dbReference>
<keyword evidence="2 5" id="KW-0238">DNA-binding</keyword>
<dbReference type="RefSeq" id="WP_159794891.1">
    <property type="nucleotide sequence ID" value="NZ_WTYM01000042.1"/>
</dbReference>
<evidence type="ECO:0000256" key="2">
    <source>
        <dbReference type="ARBA" id="ARBA00023125"/>
    </source>
</evidence>
<dbReference type="GO" id="GO:0000976">
    <property type="term" value="F:transcription cis-regulatory region binding"/>
    <property type="evidence" value="ECO:0007669"/>
    <property type="project" value="TreeGrafter"/>
</dbReference>